<evidence type="ECO:0000256" key="1">
    <source>
        <dbReference type="SAM" id="MobiDB-lite"/>
    </source>
</evidence>
<feature type="region of interest" description="Disordered" evidence="1">
    <location>
        <begin position="67"/>
        <end position="184"/>
    </location>
</feature>
<feature type="compositionally biased region" description="Pro residues" evidence="1">
    <location>
        <begin position="420"/>
        <end position="432"/>
    </location>
</feature>
<proteinExistence type="predicted"/>
<reference evidence="2" key="2">
    <citation type="submission" date="2025-08" db="UniProtKB">
        <authorList>
            <consortium name="Ensembl"/>
        </authorList>
    </citation>
    <scope>IDENTIFICATION</scope>
</reference>
<feature type="compositionally biased region" description="Low complexity" evidence="1">
    <location>
        <begin position="282"/>
        <end position="309"/>
    </location>
</feature>
<feature type="compositionally biased region" description="Low complexity" evidence="1">
    <location>
        <begin position="92"/>
        <end position="184"/>
    </location>
</feature>
<dbReference type="InParanoid" id="A0A673ACH0"/>
<feature type="compositionally biased region" description="Polar residues" evidence="1">
    <location>
        <begin position="80"/>
        <end position="91"/>
    </location>
</feature>
<feature type="compositionally biased region" description="Pro residues" evidence="1">
    <location>
        <begin position="459"/>
        <end position="468"/>
    </location>
</feature>
<dbReference type="Ensembl" id="ENSSORT00005026984.1">
    <property type="protein sequence ID" value="ENSSORP00005026212.1"/>
    <property type="gene ID" value="ENSSORG00005012581.1"/>
</dbReference>
<feature type="region of interest" description="Disordered" evidence="1">
    <location>
        <begin position="701"/>
        <end position="745"/>
    </location>
</feature>
<feature type="compositionally biased region" description="Basic residues" evidence="1">
    <location>
        <begin position="716"/>
        <end position="735"/>
    </location>
</feature>
<dbReference type="Proteomes" id="UP000472271">
    <property type="component" value="Chromosome 18"/>
</dbReference>
<sequence length="765" mass="82176">MSPVEDLKAPSPHAGEQPKSVSPPLTAPPKAPPSAPSLPSAPCVNRTPDTGLNVASTAAADTTVVSSLPADCLPNPGAVLTTSQSAQKEVPQSQNQNQISGSQMQNQISGSQMQNQNQISGSQMQNQISGSQMQNQNQISGSQMQNQISGSQMQNQISGSQMQNQNQISGSQMQNQISGSQMQNQISVPQMQNQISVPQMQNQSQAAVPHSQVFLPHVQASVSHQAQSELVSLQQIQVQPLCPPSKPQSEPVQSSHQSPMPSSTPQTSDQLHPHPPHPSQVPLPSQSLSSVTIPSLPTQTPTTDTQTEAPPLPVPPGSPAHPVVPPPSHPPQFQPVPGTVPLQQLSQLYLDPLYPGFPQKDNGEPALPPPYSTNKSGDDLPQDVSILRFFFNLGVKAYSMPMFYPYVYLFPLQHAYNVQPKPPSRSPSPTPLCHPSGAPPGHHEPYPSVSRQFDRSSPQAPPAEPAPPTEGAYTQGGYPPLSQPPSCTLPCPPPLWHQPHMQTHRNPSYPVVYPSPQLLSYPTPPPTSQCYPPSLTLGHPMHPPAVAQYSSVEFQSSAGPEVLQVNQDQNLQPANGEAAPGLRSAPGPGPQEGAASANVANENSGRPAALPGVSDFGHPQKEEGDRLTRPMFAVDPSHSTPVVMAPGPQVLYNFISKSTVPDNNPSHSYRSHHKPANHSAAFPPLGGAEVLSVSCSTEDDWDEPNSFRQPALNYRAQRKSYRGRGGRGGGSRRRHAGEGGPRFNHTQYIYRPRQRTYYEEGHPQM</sequence>
<name>A0A673ACH0_9TELE</name>
<evidence type="ECO:0000313" key="3">
    <source>
        <dbReference type="Proteomes" id="UP000472271"/>
    </source>
</evidence>
<dbReference type="AlphaFoldDB" id="A0A673ACH0"/>
<feature type="region of interest" description="Disordered" evidence="1">
    <location>
        <begin position="419"/>
        <end position="484"/>
    </location>
</feature>
<feature type="compositionally biased region" description="Pro residues" evidence="1">
    <location>
        <begin position="25"/>
        <end position="36"/>
    </location>
</feature>
<feature type="region of interest" description="Disordered" evidence="1">
    <location>
        <begin position="572"/>
        <end position="624"/>
    </location>
</feature>
<feature type="compositionally biased region" description="Pro residues" evidence="1">
    <location>
        <begin position="310"/>
        <end position="334"/>
    </location>
</feature>
<organism evidence="2 3">
    <name type="scientific">Sphaeramia orbicularis</name>
    <name type="common">orbiculate cardinalfish</name>
    <dbReference type="NCBI Taxonomy" id="375764"/>
    <lineage>
        <taxon>Eukaryota</taxon>
        <taxon>Metazoa</taxon>
        <taxon>Chordata</taxon>
        <taxon>Craniata</taxon>
        <taxon>Vertebrata</taxon>
        <taxon>Euteleostomi</taxon>
        <taxon>Actinopterygii</taxon>
        <taxon>Neopterygii</taxon>
        <taxon>Teleostei</taxon>
        <taxon>Neoteleostei</taxon>
        <taxon>Acanthomorphata</taxon>
        <taxon>Gobiaria</taxon>
        <taxon>Kurtiformes</taxon>
        <taxon>Apogonoidei</taxon>
        <taxon>Apogonidae</taxon>
        <taxon>Apogoninae</taxon>
        <taxon>Sphaeramia</taxon>
    </lineage>
</organism>
<feature type="region of interest" description="Disordered" evidence="1">
    <location>
        <begin position="352"/>
        <end position="379"/>
    </location>
</feature>
<protein>
    <recommendedName>
        <fullName evidence="4">OTU deubiquitinase 4</fullName>
    </recommendedName>
</protein>
<feature type="region of interest" description="Disordered" evidence="1">
    <location>
        <begin position="1"/>
        <end position="51"/>
    </location>
</feature>
<feature type="region of interest" description="Disordered" evidence="1">
    <location>
        <begin position="241"/>
        <end position="336"/>
    </location>
</feature>
<reference evidence="2" key="1">
    <citation type="submission" date="2019-06" db="EMBL/GenBank/DDBJ databases">
        <authorList>
            <consortium name="Wellcome Sanger Institute Data Sharing"/>
        </authorList>
    </citation>
    <scope>NUCLEOTIDE SEQUENCE [LARGE SCALE GENOMIC DNA]</scope>
</reference>
<feature type="compositionally biased region" description="Low complexity" evidence="1">
    <location>
        <begin position="251"/>
        <end position="270"/>
    </location>
</feature>
<accession>A0A673ACH0</accession>
<evidence type="ECO:0008006" key="4">
    <source>
        <dbReference type="Google" id="ProtNLM"/>
    </source>
</evidence>
<keyword evidence="3" id="KW-1185">Reference proteome</keyword>
<evidence type="ECO:0000313" key="2">
    <source>
        <dbReference type="Ensembl" id="ENSSORP00005026212.1"/>
    </source>
</evidence>
<reference evidence="2" key="3">
    <citation type="submission" date="2025-09" db="UniProtKB">
        <authorList>
            <consortium name="Ensembl"/>
        </authorList>
    </citation>
    <scope>IDENTIFICATION</scope>
</reference>